<proteinExistence type="predicted"/>
<dbReference type="CGD" id="CAL0000164792">
    <property type="gene designation" value="Cd36_41800"/>
</dbReference>
<dbReference type="Gene3D" id="3.30.200.160">
    <property type="entry name" value="TFIIIC, subcomplex tauA, subunit Sfc1, barrel domain"/>
    <property type="match status" value="1"/>
</dbReference>
<dbReference type="PANTHER" id="PTHR13230:SF5">
    <property type="entry name" value="GENERAL TRANSCRIPTION FACTOR 3C POLYPEPTIDE 5"/>
    <property type="match status" value="1"/>
</dbReference>
<dbReference type="InterPro" id="IPR040454">
    <property type="entry name" value="TF_IIIC_Tfc1/Sfc1"/>
</dbReference>
<evidence type="ECO:0000313" key="9">
    <source>
        <dbReference type="EMBL" id="CAX42060.1"/>
    </source>
</evidence>
<dbReference type="GeneID" id="8047442"/>
<keyword evidence="3" id="KW-0804">Transcription</keyword>
<feature type="compositionally biased region" description="Acidic residues" evidence="5">
    <location>
        <begin position="488"/>
        <end position="506"/>
    </location>
</feature>
<dbReference type="Pfam" id="PF17682">
    <property type="entry name" value="Tau95_N"/>
    <property type="match status" value="1"/>
</dbReference>
<evidence type="ECO:0000313" key="8">
    <source>
        <dbReference type="CGD" id="CAL0000164792"/>
    </source>
</evidence>
<dbReference type="KEGG" id="cdu:CD36_41800"/>
<keyword evidence="2" id="KW-0238">DNA-binding</keyword>
<sequence length="506" mass="58747">MPELQQPDKHSMDIPHVAAIDLPLNVQNVTKAVDMLGGEELIRASIRESHPLELRLRKDPFHHPIQASSNNSERILVKIKIPKKSLPKNSESLSIQQLLELNSQDKSTPRERIQPVAIIDKTYSFKAMADFQVSTRNNSFVQDFNRVMINHNSINDIKDYIDEHHGWQGYANLSKKYFQNNDHQLIPPPILSSIRFPFDYKYQQNPGTSTVRDIHGEVKVISNQNRQKLHTLLIDYNTPTPQGPLEEIKKNWDKLSNENLSVNSTDFLLLQCIRKLQALFEIKPIWNRKQLYSILPEDMKKFLKHALPYVTYTYKSGPWRFCNIKYGLDVVHDPSYWRSQTEYFRVLGFRKGTSTDESKMIVPPSLQGSSEVVEIPESLLFNGVSLPSVATFQIGDIMDADIISILEDHQNSMDEDFLRNVCDPQDGWINRQTMEVIRRVMRYKLKQLVNEESIDQSKIHKIINTNYTEDKDDEEEVNDIHGDRNGPDELDEDEDEEEEEEDNALY</sequence>
<dbReference type="InterPro" id="IPR042536">
    <property type="entry name" value="TFIIIC_tauA_Sfc1"/>
</dbReference>
<feature type="region of interest" description="Disordered" evidence="5">
    <location>
        <begin position="465"/>
        <end position="506"/>
    </location>
</feature>
<dbReference type="AlphaFoldDB" id="B9WFP1"/>
<keyword evidence="4" id="KW-0539">Nucleus</keyword>
<dbReference type="GO" id="GO:0006384">
    <property type="term" value="P:transcription initiation at RNA polymerase III promoter"/>
    <property type="evidence" value="ECO:0007669"/>
    <property type="project" value="InterPro"/>
</dbReference>
<evidence type="ECO:0000259" key="7">
    <source>
        <dbReference type="Pfam" id="PF17682"/>
    </source>
</evidence>
<gene>
    <name evidence="8" type="ordered locus">Cd36_41800</name>
    <name evidence="9" type="ORF">CD36_41800</name>
</gene>
<dbReference type="HOGENOM" id="CLU_020038_0_0_1"/>
<dbReference type="InterPro" id="IPR019136">
    <property type="entry name" value="TF_IIIC_su-5_HTH"/>
</dbReference>
<dbReference type="PANTHER" id="PTHR13230">
    <property type="entry name" value="GENERAL TRANSCRIPTION FACTOR IIIC, POLYPEPTIDE 5"/>
    <property type="match status" value="1"/>
</dbReference>
<reference evidence="9 10" key="1">
    <citation type="journal article" date="2009" name="Genome Res.">
        <title>Comparative genomics of the fungal pathogens Candida dubliniensis and Candida albicans.</title>
        <authorList>
            <person name="Jackson A.P."/>
            <person name="Gamble J.A."/>
            <person name="Yeomans T."/>
            <person name="Moran G.P."/>
            <person name="Saunders D."/>
            <person name="Harris D."/>
            <person name="Aslett M."/>
            <person name="Barrell J.F."/>
            <person name="Butler G."/>
            <person name="Citiulo F."/>
            <person name="Coleman D.C."/>
            <person name="de Groot P.W.J."/>
            <person name="Goodwin T.J."/>
            <person name="Quail M.A."/>
            <person name="McQuillan J."/>
            <person name="Munro C.A."/>
            <person name="Pain A."/>
            <person name="Poulter R.T."/>
            <person name="Rajandream M.A."/>
            <person name="Renauld H."/>
            <person name="Spiering M.J."/>
            <person name="Tivey A."/>
            <person name="Gow N.A.R."/>
            <person name="Barrell B."/>
            <person name="Sullivan D.J."/>
            <person name="Berriman M."/>
        </authorList>
    </citation>
    <scope>NUCLEOTIDE SEQUENCE [LARGE SCALE GENOMIC DNA]</scope>
    <source>
        <strain evidence="10">CD36 / ATCC MYA-646 / CBS 7987 / NCPF 3949 / NRRL Y-17841</strain>
    </source>
</reference>
<evidence type="ECO:0000256" key="4">
    <source>
        <dbReference type="ARBA" id="ARBA00023242"/>
    </source>
</evidence>
<accession>B9WFP1</accession>
<evidence type="ECO:0000313" key="10">
    <source>
        <dbReference type="Proteomes" id="UP000002605"/>
    </source>
</evidence>
<dbReference type="EMBL" id="FM992691">
    <property type="protein sequence ID" value="CAX42060.1"/>
    <property type="molecule type" value="Genomic_DNA"/>
</dbReference>
<evidence type="ECO:0000256" key="1">
    <source>
        <dbReference type="ARBA" id="ARBA00004123"/>
    </source>
</evidence>
<organism evidence="9 10">
    <name type="scientific">Candida dubliniensis (strain CD36 / ATCC MYA-646 / CBS 7987 / NCPF 3949 / NRRL Y-17841)</name>
    <name type="common">Yeast</name>
    <dbReference type="NCBI Taxonomy" id="573826"/>
    <lineage>
        <taxon>Eukaryota</taxon>
        <taxon>Fungi</taxon>
        <taxon>Dikarya</taxon>
        <taxon>Ascomycota</taxon>
        <taxon>Saccharomycotina</taxon>
        <taxon>Pichiomycetes</taxon>
        <taxon>Debaryomycetaceae</taxon>
        <taxon>Candida/Lodderomyces clade</taxon>
        <taxon>Candida</taxon>
    </lineage>
</organism>
<dbReference type="eggNOG" id="KOG2473">
    <property type="taxonomic scope" value="Eukaryota"/>
</dbReference>
<feature type="domain" description="Transcription factor IIIC subunit Tfc1/Sfc1 triple barrel" evidence="7">
    <location>
        <begin position="19"/>
        <end position="134"/>
    </location>
</feature>
<evidence type="ECO:0000259" key="6">
    <source>
        <dbReference type="Pfam" id="PF09734"/>
    </source>
</evidence>
<feature type="domain" description="Transcription factor IIIC subunit 5 HTH" evidence="6">
    <location>
        <begin position="185"/>
        <end position="345"/>
    </location>
</feature>
<dbReference type="GO" id="GO:0005634">
    <property type="term" value="C:nucleus"/>
    <property type="evidence" value="ECO:0007669"/>
    <property type="project" value="UniProtKB-SubCell"/>
</dbReference>
<dbReference type="OrthoDB" id="5598268at2759"/>
<dbReference type="InterPro" id="IPR041499">
    <property type="entry name" value="Tfc1/Sfc1_N"/>
</dbReference>
<dbReference type="RefSeq" id="XP_002419845.1">
    <property type="nucleotide sequence ID" value="XM_002419800.1"/>
</dbReference>
<dbReference type="Proteomes" id="UP000002605">
    <property type="component" value="Chromosome 4"/>
</dbReference>
<dbReference type="GO" id="GO:0000127">
    <property type="term" value="C:transcription factor TFIIIC complex"/>
    <property type="evidence" value="ECO:0007669"/>
    <property type="project" value="InterPro"/>
</dbReference>
<dbReference type="Pfam" id="PF09734">
    <property type="entry name" value="Tau95"/>
    <property type="match status" value="1"/>
</dbReference>
<name>B9WFP1_CANDC</name>
<protein>
    <submittedName>
        <fullName evidence="9">Transcription factor Tau subunit, putative</fullName>
    </submittedName>
</protein>
<evidence type="ECO:0000256" key="3">
    <source>
        <dbReference type="ARBA" id="ARBA00023163"/>
    </source>
</evidence>
<dbReference type="GO" id="GO:0001002">
    <property type="term" value="F:RNA polymerase III type 1 promoter sequence-specific DNA binding"/>
    <property type="evidence" value="ECO:0007669"/>
    <property type="project" value="TreeGrafter"/>
</dbReference>
<evidence type="ECO:0000256" key="5">
    <source>
        <dbReference type="SAM" id="MobiDB-lite"/>
    </source>
</evidence>
<keyword evidence="10" id="KW-1185">Reference proteome</keyword>
<evidence type="ECO:0000256" key="2">
    <source>
        <dbReference type="ARBA" id="ARBA00023125"/>
    </source>
</evidence>
<feature type="compositionally biased region" description="Basic and acidic residues" evidence="5">
    <location>
        <begin position="478"/>
        <end position="487"/>
    </location>
</feature>
<dbReference type="GO" id="GO:0001003">
    <property type="term" value="F:RNA polymerase III type 2 promoter sequence-specific DNA binding"/>
    <property type="evidence" value="ECO:0007669"/>
    <property type="project" value="TreeGrafter"/>
</dbReference>
<comment type="subcellular location">
    <subcellularLocation>
        <location evidence="1">Nucleus</location>
    </subcellularLocation>
</comment>